<feature type="chain" id="PRO_5011527666" description="Choice-of-anchor D domain-containing protein" evidence="2">
    <location>
        <begin position="18"/>
        <end position="793"/>
    </location>
</feature>
<evidence type="ECO:0000313" key="3">
    <source>
        <dbReference type="EMBL" id="SFS00762.1"/>
    </source>
</evidence>
<dbReference type="EMBL" id="FOZL01000001">
    <property type="protein sequence ID" value="SFS00762.1"/>
    <property type="molecule type" value="Genomic_DNA"/>
</dbReference>
<proteinExistence type="predicted"/>
<gene>
    <name evidence="3" type="ORF">SAMN05421771_0513</name>
</gene>
<protein>
    <recommendedName>
        <fullName evidence="5">Choice-of-anchor D domain-containing protein</fullName>
    </recommendedName>
</protein>
<keyword evidence="2" id="KW-0732">Signal</keyword>
<dbReference type="Proteomes" id="UP000199024">
    <property type="component" value="Unassembled WGS sequence"/>
</dbReference>
<keyword evidence="1" id="KW-0812">Transmembrane</keyword>
<evidence type="ECO:0008006" key="5">
    <source>
        <dbReference type="Google" id="ProtNLM"/>
    </source>
</evidence>
<dbReference type="InterPro" id="IPR013783">
    <property type="entry name" value="Ig-like_fold"/>
</dbReference>
<sequence>MVSRLLASFGRTPLCHAAVVLMFLASATSLVAQSACTTNLCLQQVSCPNGGSTTLTGKVYAPNGVDPLPNVLVYIPNAPLDPFPATVSCTIAGVVPSGSPIVGTTTGIDGSFLLTNVPVGANIPVVIQTGRWRRLLTVSTVTACTSNAFSTRFAQTQAEGDIPKIAIATGAEDGLECVLRKVGIQDSEFTGASGTGRVVLYKGSGAGGASVANSTSQDVLMSDPTTLKSFDIVMFPCQGSQFIQTTDRQTNLINYANAGGRVYATHYSYVWLYNDAPFSGTANWTPGQGNLADGIATIDTSYPNGLTMADWLQNIGATTTLGQISLSTLRRDQSGIISPPSQSVLTLNTTGNPVLQFTFDTPVGAPVAAQCGKVLFNEYHVENPSSSLANTTFPNECPTTSMSPQEKLLEFSLFDLSGNSVIPTLTPASQNFGNVPVGITSGTQTFTWTNPSPFPVAVSAVNIVGDYAIVSNTCLSGGINAGGSCQILVNFTPTVVGTRTGTISVTSGLTTLTSSLTGNGVPDIQVSAASLAFGNIDVGGVSAPQTVTITNAVPSTIALQPVALSGDYAETTTCGATIGPQGTCTVTVNFRPTASGARPGTLVVSAVNSAYGSATTTLTGNGVDFSLSVSPTSGAVVAGLNTSTTATLTALGGYNGAVTLSCTTNAPGSVCTPATVAGVLSGTLTTPVNITTTARYTVVGYGGLGGGLLLTLLGTGAGVLVWLVRRKRGHALLRACLMVVLLAGVGAWTTGCSGKLPDQNNPYTAPGSYTYTLTAADGFLTHTATYSLTVTAK</sequence>
<organism evidence="3 4">
    <name type="scientific">Granulicella pectinivorans</name>
    <dbReference type="NCBI Taxonomy" id="474950"/>
    <lineage>
        <taxon>Bacteria</taxon>
        <taxon>Pseudomonadati</taxon>
        <taxon>Acidobacteriota</taxon>
        <taxon>Terriglobia</taxon>
        <taxon>Terriglobales</taxon>
        <taxon>Acidobacteriaceae</taxon>
        <taxon>Granulicella</taxon>
    </lineage>
</organism>
<feature type="signal peptide" evidence="2">
    <location>
        <begin position="1"/>
        <end position="17"/>
    </location>
</feature>
<dbReference type="NCBIfam" id="NF012200">
    <property type="entry name" value="choice_anch_D"/>
    <property type="match status" value="2"/>
</dbReference>
<reference evidence="3 4" key="1">
    <citation type="submission" date="2016-10" db="EMBL/GenBank/DDBJ databases">
        <authorList>
            <person name="de Groot N.N."/>
        </authorList>
    </citation>
    <scope>NUCLEOTIDE SEQUENCE [LARGE SCALE GENOMIC DNA]</scope>
    <source>
        <strain evidence="3 4">DSM 21001</strain>
    </source>
</reference>
<dbReference type="Gene3D" id="2.60.40.10">
    <property type="entry name" value="Immunoglobulins"/>
    <property type="match status" value="2"/>
</dbReference>
<evidence type="ECO:0000256" key="2">
    <source>
        <dbReference type="SAM" id="SignalP"/>
    </source>
</evidence>
<evidence type="ECO:0000313" key="4">
    <source>
        <dbReference type="Proteomes" id="UP000199024"/>
    </source>
</evidence>
<feature type="transmembrane region" description="Helical" evidence="1">
    <location>
        <begin position="731"/>
        <end position="751"/>
    </location>
</feature>
<dbReference type="AlphaFoldDB" id="A0A1I6LBA3"/>
<keyword evidence="1" id="KW-0472">Membrane</keyword>
<evidence type="ECO:0000256" key="1">
    <source>
        <dbReference type="SAM" id="Phobius"/>
    </source>
</evidence>
<keyword evidence="1" id="KW-1133">Transmembrane helix</keyword>
<dbReference type="STRING" id="474950.SAMN05421771_0513"/>
<keyword evidence="4" id="KW-1185">Reference proteome</keyword>
<accession>A0A1I6LBA3</accession>
<name>A0A1I6LBA3_9BACT</name>
<dbReference type="OrthoDB" id="5518333at2"/>
<feature type="transmembrane region" description="Helical" evidence="1">
    <location>
        <begin position="698"/>
        <end position="724"/>
    </location>
</feature>